<keyword evidence="2" id="KW-1185">Reference proteome</keyword>
<organism evidence="1 2">
    <name type="scientific">Halosquirtibacter laminarini</name>
    <dbReference type="NCBI Taxonomy" id="3374600"/>
    <lineage>
        <taxon>Bacteria</taxon>
        <taxon>Pseudomonadati</taxon>
        <taxon>Bacteroidota</taxon>
        <taxon>Bacteroidia</taxon>
        <taxon>Marinilabiliales</taxon>
        <taxon>Prolixibacteraceae</taxon>
        <taxon>Halosquirtibacter</taxon>
    </lineage>
</organism>
<name>A0AC61NMF4_9BACT</name>
<dbReference type="Proteomes" id="UP000826212">
    <property type="component" value="Chromosome"/>
</dbReference>
<reference evidence="1" key="1">
    <citation type="submission" date="2021-08" db="EMBL/GenBank/DDBJ databases">
        <title>Novel anaerobic bacterium isolated from sea squirt in East Sea, Republic of Korea.</title>
        <authorList>
            <person name="Nguyen T.H."/>
            <person name="Li Z."/>
            <person name="Lee Y.-J."/>
            <person name="Ko J."/>
            <person name="Kim S.-G."/>
        </authorList>
    </citation>
    <scope>NUCLEOTIDE SEQUENCE</scope>
    <source>
        <strain evidence="1">KCTC 25031</strain>
    </source>
</reference>
<accession>A0AC61NMF4</accession>
<sequence>MKNILVTIFLTFYLLGTSMMANGLEKNKDYKSFFFDNLYMPVNARVDFNELHYEEDYKVFQDQQRFQMSNLIFGINGLLSNNVGFNFQTVYNSTQLNYNGILENIQCANVTYTTNDAHWFFSLGRFFLNVGTAEQSYNPSDVPMYSVIGNNLGVYKTGATFQYTTNTKQSFGLQVVNADNPDYEQNMEYNIYWYGHILPDKILTYMSFTTIQNSEVSRTPYAVNLGLQWLFGDIAIDTDYARVKNMTNFYTDATYTSVPIKLAYNGRHFRPYLKYIYNEVDFGDESFDIELEDGTSQTIVNTAAHTIELALQYYPFDNKNFRFHLVGGYTSDGNISVSAPEGSANNSRQHYNAKYQILAGICVNFDLLKGW</sequence>
<protein>
    <submittedName>
        <fullName evidence="1">Uncharacterized protein</fullName>
    </submittedName>
</protein>
<gene>
    <name evidence="1" type="ORF">K4L44_14330</name>
</gene>
<evidence type="ECO:0000313" key="2">
    <source>
        <dbReference type="Proteomes" id="UP000826212"/>
    </source>
</evidence>
<proteinExistence type="predicted"/>
<dbReference type="EMBL" id="CP081303">
    <property type="protein sequence ID" value="QZE13727.1"/>
    <property type="molecule type" value="Genomic_DNA"/>
</dbReference>
<evidence type="ECO:0000313" key="1">
    <source>
        <dbReference type="EMBL" id="QZE13727.1"/>
    </source>
</evidence>